<dbReference type="AlphaFoldDB" id="A0A126ZV00"/>
<sequence length="162" mass="17548">MTATQASTVTAEPGLPFVDVVREFDAPAERVFRAHTDPALFAQWIGPRAYTTVIDHFDARSGGSYRFTQTDAQGTGYSFHGSFHELTAPRRMVQTFEFEGAPGHVSLDAAVLEDLDGGRCRLSVHSSFQTVEARDAMLAAGMTDGMNEGYQRLDELLASGGA</sequence>
<name>A0A126ZV00_9MICC</name>
<evidence type="ECO:0000313" key="4">
    <source>
        <dbReference type="Proteomes" id="UP000070134"/>
    </source>
</evidence>
<dbReference type="Proteomes" id="UP000070134">
    <property type="component" value="Chromosome"/>
</dbReference>
<dbReference type="SUPFAM" id="SSF55961">
    <property type="entry name" value="Bet v1-like"/>
    <property type="match status" value="1"/>
</dbReference>
<dbReference type="EMBL" id="CP014518">
    <property type="protein sequence ID" value="AMM30736.1"/>
    <property type="molecule type" value="Genomic_DNA"/>
</dbReference>
<evidence type="ECO:0000313" key="3">
    <source>
        <dbReference type="EMBL" id="AMM30736.1"/>
    </source>
</evidence>
<dbReference type="RefSeq" id="WP_066494128.1">
    <property type="nucleotide sequence ID" value="NZ_BJMO01000013.1"/>
</dbReference>
<dbReference type="KEGG" id="satk:SA2016_0031"/>
<dbReference type="Pfam" id="PF08327">
    <property type="entry name" value="AHSA1"/>
    <property type="match status" value="1"/>
</dbReference>
<proteinExistence type="inferred from homology"/>
<accession>A0A126ZV00</accession>
<evidence type="ECO:0000259" key="2">
    <source>
        <dbReference type="Pfam" id="PF08327"/>
    </source>
</evidence>
<feature type="domain" description="Activator of Hsp90 ATPase homologue 1/2-like C-terminal" evidence="2">
    <location>
        <begin position="25"/>
        <end position="157"/>
    </location>
</feature>
<organism evidence="3 4">
    <name type="scientific">Sinomonas atrocyanea</name>
    <dbReference type="NCBI Taxonomy" id="37927"/>
    <lineage>
        <taxon>Bacteria</taxon>
        <taxon>Bacillati</taxon>
        <taxon>Actinomycetota</taxon>
        <taxon>Actinomycetes</taxon>
        <taxon>Micrococcales</taxon>
        <taxon>Micrococcaceae</taxon>
        <taxon>Sinomonas</taxon>
    </lineage>
</organism>
<dbReference type="OrthoDB" id="5185819at2"/>
<dbReference type="InterPro" id="IPR023393">
    <property type="entry name" value="START-like_dom_sf"/>
</dbReference>
<dbReference type="STRING" id="37927.SA2016_0031"/>
<comment type="similarity">
    <text evidence="1">Belongs to the AHA1 family.</text>
</comment>
<dbReference type="Gene3D" id="3.30.530.20">
    <property type="match status" value="1"/>
</dbReference>
<gene>
    <name evidence="3" type="ORF">SA2016_0031</name>
</gene>
<evidence type="ECO:0000256" key="1">
    <source>
        <dbReference type="ARBA" id="ARBA00006817"/>
    </source>
</evidence>
<keyword evidence="4" id="KW-1185">Reference proteome</keyword>
<reference evidence="3 4" key="1">
    <citation type="submission" date="2016-02" db="EMBL/GenBank/DDBJ databases">
        <title>Complete genome of Sinomonas atrocyanea KCTC 3377.</title>
        <authorList>
            <person name="Kim K.M."/>
        </authorList>
    </citation>
    <scope>NUCLEOTIDE SEQUENCE [LARGE SCALE GENOMIC DNA]</scope>
    <source>
        <strain evidence="3 4">KCTC 3377</strain>
    </source>
</reference>
<dbReference type="CDD" id="cd07826">
    <property type="entry name" value="SRPBCC_CalC_Aha1-like_9"/>
    <property type="match status" value="1"/>
</dbReference>
<dbReference type="InterPro" id="IPR013538">
    <property type="entry name" value="ASHA1/2-like_C"/>
</dbReference>
<dbReference type="PATRIC" id="fig|37927.3.peg.32"/>
<protein>
    <submittedName>
        <fullName evidence="3">Polyketide cyclase</fullName>
    </submittedName>
</protein>